<dbReference type="OMA" id="ITRQCAF"/>
<feature type="transmembrane region" description="Helical" evidence="9">
    <location>
        <begin position="195"/>
        <end position="217"/>
    </location>
</feature>
<sequence length="440" mass="49601">MMSPETAGRITNYYYGLPSERKPLLPQSWDNKVYRVARKIKKVGQDDPRRIVHGLKVGLAITLASFLLFYTKPFDLVDQQNGIWAIMTIALIFEFSVGATLGKGLNRMVATSSAAALGVGIHKIAIRSSGTNKAGRATVIGFFVFTMGAICTFMRFVPALKPYDYGLMIFILTFSMVSVSGYEPENWLKDVQDRIVTIIIGSVIAIVVCICICPVWNGEDLQNLIAKNIEKLGNFLEGFKDEYFHKGEYFPKSEDGQPLDNKPFLKGYKSVLTSKSSEETMANLARWEWQYRFGFKHHWKQYVKVGALTRECAYKIEALNSYFNFEFQAYEFRSKIQEQCKQICSETGKALKELASAVKTMTKPTSVNIHIEKSKVASRKLKLLLDIILLEDYNLREIIPPAAVALILIDVVPCIEKIANAVHELAYLAHFKTPDSILSP</sequence>
<dbReference type="AlphaFoldDB" id="A0A7N2KNH3"/>
<keyword evidence="8" id="KW-0407">Ion channel</keyword>
<organism evidence="10 11">
    <name type="scientific">Quercus lobata</name>
    <name type="common">Valley oak</name>
    <dbReference type="NCBI Taxonomy" id="97700"/>
    <lineage>
        <taxon>Eukaryota</taxon>
        <taxon>Viridiplantae</taxon>
        <taxon>Streptophyta</taxon>
        <taxon>Embryophyta</taxon>
        <taxon>Tracheophyta</taxon>
        <taxon>Spermatophyta</taxon>
        <taxon>Magnoliopsida</taxon>
        <taxon>eudicotyledons</taxon>
        <taxon>Gunneridae</taxon>
        <taxon>Pentapetalae</taxon>
        <taxon>rosids</taxon>
        <taxon>fabids</taxon>
        <taxon>Fagales</taxon>
        <taxon>Fagaceae</taxon>
        <taxon>Quercus</taxon>
    </lineage>
</organism>
<feature type="transmembrane region" description="Helical" evidence="9">
    <location>
        <begin position="82"/>
        <end position="102"/>
    </location>
</feature>
<dbReference type="Pfam" id="PF11744">
    <property type="entry name" value="ALMT"/>
    <property type="match status" value="1"/>
</dbReference>
<evidence type="ECO:0000256" key="8">
    <source>
        <dbReference type="ARBA" id="ARBA00023303"/>
    </source>
</evidence>
<gene>
    <name evidence="10" type="primary">LOC115951011</name>
</gene>
<dbReference type="InterPro" id="IPR020966">
    <property type="entry name" value="ALMT"/>
</dbReference>
<keyword evidence="6" id="KW-0406">Ion transport</keyword>
<evidence type="ECO:0000256" key="3">
    <source>
        <dbReference type="ARBA" id="ARBA00022448"/>
    </source>
</evidence>
<dbReference type="EMBL" id="LRBV02000001">
    <property type="status" value="NOT_ANNOTATED_CDS"/>
    <property type="molecule type" value="Genomic_DNA"/>
</dbReference>
<dbReference type="PANTHER" id="PTHR31086">
    <property type="entry name" value="ALUMINUM-ACTIVATED MALATE TRANSPORTER 10"/>
    <property type="match status" value="1"/>
</dbReference>
<dbReference type="OrthoDB" id="1638601at2759"/>
<dbReference type="GO" id="GO:0016020">
    <property type="term" value="C:membrane"/>
    <property type="evidence" value="ECO:0007669"/>
    <property type="project" value="UniProtKB-SubCell"/>
</dbReference>
<dbReference type="InParanoid" id="A0A7N2KNH3"/>
<protein>
    <recommendedName>
        <fullName evidence="12">Aluminum-activated malate transporter</fullName>
    </recommendedName>
</protein>
<dbReference type="Gramene" id="QL01p022857:mrna">
    <property type="protein sequence ID" value="QL01p022857:mrna"/>
    <property type="gene ID" value="QL01p022857"/>
</dbReference>
<comment type="similarity">
    <text evidence="2">Belongs to the aromatic acid exporter (TC 2.A.85) family.</text>
</comment>
<keyword evidence="5 9" id="KW-1133">Transmembrane helix</keyword>
<keyword evidence="7 9" id="KW-0472">Membrane</keyword>
<keyword evidence="3" id="KW-0813">Transport</keyword>
<evidence type="ECO:0008006" key="12">
    <source>
        <dbReference type="Google" id="ProtNLM"/>
    </source>
</evidence>
<evidence type="ECO:0000256" key="4">
    <source>
        <dbReference type="ARBA" id="ARBA00022692"/>
    </source>
</evidence>
<feature type="transmembrane region" description="Helical" evidence="9">
    <location>
        <begin position="51"/>
        <end position="70"/>
    </location>
</feature>
<dbReference type="Proteomes" id="UP000594261">
    <property type="component" value="Chromosome 1"/>
</dbReference>
<evidence type="ECO:0000256" key="7">
    <source>
        <dbReference type="ARBA" id="ARBA00023136"/>
    </source>
</evidence>
<keyword evidence="4 9" id="KW-0812">Transmembrane</keyword>
<comment type="subcellular location">
    <subcellularLocation>
        <location evidence="1">Membrane</location>
        <topology evidence="1">Multi-pass membrane protein</topology>
    </subcellularLocation>
</comment>
<accession>A0A7N2KNH3</accession>
<dbReference type="GeneID" id="115951011"/>
<evidence type="ECO:0000256" key="2">
    <source>
        <dbReference type="ARBA" id="ARBA00007079"/>
    </source>
</evidence>
<evidence type="ECO:0000256" key="1">
    <source>
        <dbReference type="ARBA" id="ARBA00004141"/>
    </source>
</evidence>
<dbReference type="RefSeq" id="XP_030924183.1">
    <property type="nucleotide sequence ID" value="XM_031068323.1"/>
</dbReference>
<evidence type="ECO:0000256" key="5">
    <source>
        <dbReference type="ARBA" id="ARBA00022989"/>
    </source>
</evidence>
<feature type="transmembrane region" description="Helical" evidence="9">
    <location>
        <begin position="163"/>
        <end position="183"/>
    </location>
</feature>
<dbReference type="EnsemblPlants" id="QL01p022857:mrna">
    <property type="protein sequence ID" value="QL01p022857:mrna"/>
    <property type="gene ID" value="QL01p022857"/>
</dbReference>
<reference evidence="10 11" key="1">
    <citation type="journal article" date="2016" name="G3 (Bethesda)">
        <title>First Draft Assembly and Annotation of the Genome of a California Endemic Oak Quercus lobata Nee (Fagaceae).</title>
        <authorList>
            <person name="Sork V.L."/>
            <person name="Fitz-Gibbon S.T."/>
            <person name="Puiu D."/>
            <person name="Crepeau M."/>
            <person name="Gugger P.F."/>
            <person name="Sherman R."/>
            <person name="Stevens K."/>
            <person name="Langley C.H."/>
            <person name="Pellegrini M."/>
            <person name="Salzberg S.L."/>
        </authorList>
    </citation>
    <scope>NUCLEOTIDE SEQUENCE [LARGE SCALE GENOMIC DNA]</scope>
    <source>
        <strain evidence="10 11">cv. SW786</strain>
    </source>
</reference>
<dbReference type="GO" id="GO:0034220">
    <property type="term" value="P:monoatomic ion transmembrane transport"/>
    <property type="evidence" value="ECO:0007669"/>
    <property type="project" value="UniProtKB-KW"/>
</dbReference>
<feature type="transmembrane region" description="Helical" evidence="9">
    <location>
        <begin position="138"/>
        <end position="157"/>
    </location>
</feature>
<evidence type="ECO:0000256" key="9">
    <source>
        <dbReference type="SAM" id="Phobius"/>
    </source>
</evidence>
<dbReference type="KEGG" id="qlo:115951011"/>
<dbReference type="GO" id="GO:0015743">
    <property type="term" value="P:malate transport"/>
    <property type="evidence" value="ECO:0007669"/>
    <property type="project" value="InterPro"/>
</dbReference>
<evidence type="ECO:0000313" key="10">
    <source>
        <dbReference type="EnsemblPlants" id="QL01p022857:mrna"/>
    </source>
</evidence>
<proteinExistence type="inferred from homology"/>
<reference evidence="10" key="2">
    <citation type="submission" date="2021-01" db="UniProtKB">
        <authorList>
            <consortium name="EnsemblPlants"/>
        </authorList>
    </citation>
    <scope>IDENTIFICATION</scope>
</reference>
<evidence type="ECO:0000313" key="11">
    <source>
        <dbReference type="Proteomes" id="UP000594261"/>
    </source>
</evidence>
<keyword evidence="11" id="KW-1185">Reference proteome</keyword>
<evidence type="ECO:0000256" key="6">
    <source>
        <dbReference type="ARBA" id="ARBA00023065"/>
    </source>
</evidence>
<name>A0A7N2KNH3_QUELO</name>